<protein>
    <submittedName>
        <fullName evidence="1">Uncharacterized protein</fullName>
    </submittedName>
</protein>
<dbReference type="Proteomes" id="UP000234275">
    <property type="component" value="Unassembled WGS sequence"/>
</dbReference>
<evidence type="ECO:0000313" key="2">
    <source>
        <dbReference type="Proteomes" id="UP000234275"/>
    </source>
</evidence>
<proteinExistence type="predicted"/>
<comment type="caution">
    <text evidence="1">The sequence shown here is derived from an EMBL/GenBank/DDBJ whole genome shotgun (WGS) entry which is preliminary data.</text>
</comment>
<dbReference type="AlphaFoldDB" id="A0A2I2GS54"/>
<dbReference type="VEuPathDB" id="FungiDB:P170DRAFT_433213"/>
<reference evidence="1 2" key="1">
    <citation type="submission" date="2016-12" db="EMBL/GenBank/DDBJ databases">
        <title>The genomes of Aspergillus section Nigri reveals drivers in fungal speciation.</title>
        <authorList>
            <consortium name="DOE Joint Genome Institute"/>
            <person name="Vesth T.C."/>
            <person name="Nybo J."/>
            <person name="Theobald S."/>
            <person name="Brandl J."/>
            <person name="Frisvad J.C."/>
            <person name="Nielsen K.F."/>
            <person name="Lyhne E.K."/>
            <person name="Kogle M.E."/>
            <person name="Kuo A."/>
            <person name="Riley R."/>
            <person name="Clum A."/>
            <person name="Nolan M."/>
            <person name="Lipzen A."/>
            <person name="Salamov A."/>
            <person name="Henrissat B."/>
            <person name="Wiebenga A."/>
            <person name="De Vries R.P."/>
            <person name="Grigoriev I.V."/>
            <person name="Mortensen U.H."/>
            <person name="Andersen M.R."/>
            <person name="Baker S.E."/>
        </authorList>
    </citation>
    <scope>NUCLEOTIDE SEQUENCE [LARGE SCALE GENOMIC DNA]</scope>
    <source>
        <strain evidence="1 2">IBT 23096</strain>
    </source>
</reference>
<organism evidence="1 2">
    <name type="scientific">Aspergillus steynii IBT 23096</name>
    <dbReference type="NCBI Taxonomy" id="1392250"/>
    <lineage>
        <taxon>Eukaryota</taxon>
        <taxon>Fungi</taxon>
        <taxon>Dikarya</taxon>
        <taxon>Ascomycota</taxon>
        <taxon>Pezizomycotina</taxon>
        <taxon>Eurotiomycetes</taxon>
        <taxon>Eurotiomycetidae</taxon>
        <taxon>Eurotiales</taxon>
        <taxon>Aspergillaceae</taxon>
        <taxon>Aspergillus</taxon>
        <taxon>Aspergillus subgen. Circumdati</taxon>
    </lineage>
</organism>
<accession>A0A2I2GS54</accession>
<gene>
    <name evidence="1" type="ORF">P170DRAFT_433213</name>
</gene>
<dbReference type="GeneID" id="36556124"/>
<keyword evidence="2" id="KW-1185">Reference proteome</keyword>
<dbReference type="RefSeq" id="XP_024711008.1">
    <property type="nucleotide sequence ID" value="XM_024848425.1"/>
</dbReference>
<dbReference type="EMBL" id="MSFO01000001">
    <property type="protein sequence ID" value="PLB55706.1"/>
    <property type="molecule type" value="Genomic_DNA"/>
</dbReference>
<name>A0A2I2GS54_9EURO</name>
<evidence type="ECO:0000313" key="1">
    <source>
        <dbReference type="EMBL" id="PLB55706.1"/>
    </source>
</evidence>
<sequence length="77" mass="8663">MVIGRRFLRPSSIRGTAARVGQGGSHPVFWRMRTARSLIIITEGVDGDSVEAEESAPETNFTKERKYEARVEREKKG</sequence>